<feature type="transmembrane region" description="Helical" evidence="7">
    <location>
        <begin position="547"/>
        <end position="569"/>
    </location>
</feature>
<proteinExistence type="inferred from homology"/>
<dbReference type="GO" id="GO:0016020">
    <property type="term" value="C:membrane"/>
    <property type="evidence" value="ECO:0007669"/>
    <property type="project" value="UniProtKB-SubCell"/>
</dbReference>
<keyword evidence="9" id="KW-1185">Reference proteome</keyword>
<dbReference type="Proteomes" id="UP001213623">
    <property type="component" value="Chromosome 7"/>
</dbReference>
<feature type="transmembrane region" description="Helical" evidence="7">
    <location>
        <begin position="297"/>
        <end position="318"/>
    </location>
</feature>
<dbReference type="InterPro" id="IPR004299">
    <property type="entry name" value="MBOAT_fam"/>
</dbReference>
<evidence type="ECO:0000313" key="9">
    <source>
        <dbReference type="Proteomes" id="UP001213623"/>
    </source>
</evidence>
<evidence type="ECO:0000256" key="3">
    <source>
        <dbReference type="ARBA" id="ARBA00022692"/>
    </source>
</evidence>
<dbReference type="AlphaFoldDB" id="A0AAF0EMN9"/>
<feature type="transmembrane region" description="Helical" evidence="7">
    <location>
        <begin position="72"/>
        <end position="91"/>
    </location>
</feature>
<feature type="transmembrane region" description="Helical" evidence="7">
    <location>
        <begin position="129"/>
        <end position="151"/>
    </location>
</feature>
<sequence length="584" mass="66471">MLPMHRDAIHGLHGTHGRPSHVQEMQMEEPERTVRRRGVTLVTPDGYATESTTGAPPDHVAPARWGTWEFRLYYLLALFVVPYMIYVPISFSAESRPQFGQYAHHLVPGWMGGRHRDDSDVQYRVLREFAGVLCALVVVHTCASAAFRRLAPQLGMAPRRARAYFLLLTGLVFVGALHGVNLVKILLISAGNQGLVLFCARLPRAYATALVWVCHTALLIAVFYLDGLPLGQIAPSLAWLDSYSGLMPRWYIHYNFSMLRLVSFALDRLWAVDAYQAAPHAGSAKTRVQTPHALHEYTYLSQVMYLLYPPLFLAGPIMTFNDFQAQRVEPLTIPWRAVLAYMARCALAILSIEFVLHYMYVNAIKTAHAWEGFSPMELALLGFWSLEFMWLKLVVPWRTFRLWALLDGVDAPENMIRSITNSPSAILFWRAWHRSYNLWVVRYLYVPLGGARHQLLASLVVFTFVALWHDLSFTLLAWAWLIVMFLVPEAVGRLLVPARVYGQRVWFRHVRALGTVANLFMMMTANLVGFVVGLDGVQYLWSQLIGTHAGVVCLVQLTCVLYTGAQLMYEYREEERRRGVLRNC</sequence>
<protein>
    <submittedName>
        <fullName evidence="8">Glycerol transporter</fullName>
    </submittedName>
</protein>
<comment type="subcellular location">
    <subcellularLocation>
        <location evidence="1">Membrane</location>
        <topology evidence="1">Multi-pass membrane protein</topology>
    </subcellularLocation>
</comment>
<comment type="similarity">
    <text evidence="2">Belongs to the membrane-bound acyltransferase family.</text>
</comment>
<organism evidence="8 9">
    <name type="scientific">Malassezia nana</name>
    <dbReference type="NCBI Taxonomy" id="180528"/>
    <lineage>
        <taxon>Eukaryota</taxon>
        <taxon>Fungi</taxon>
        <taxon>Dikarya</taxon>
        <taxon>Basidiomycota</taxon>
        <taxon>Ustilaginomycotina</taxon>
        <taxon>Malasseziomycetes</taxon>
        <taxon>Malasseziales</taxon>
        <taxon>Malasseziaceae</taxon>
        <taxon>Malassezia</taxon>
    </lineage>
</organism>
<accession>A0AAF0EMN9</accession>
<reference evidence="8" key="1">
    <citation type="submission" date="2023-03" db="EMBL/GenBank/DDBJ databases">
        <title>Mating type loci evolution in Malassezia.</title>
        <authorList>
            <person name="Coelho M.A."/>
        </authorList>
    </citation>
    <scope>NUCLEOTIDE SEQUENCE</scope>
    <source>
        <strain evidence="8">CBS 9557</strain>
    </source>
</reference>
<evidence type="ECO:0000256" key="4">
    <source>
        <dbReference type="ARBA" id="ARBA00022989"/>
    </source>
</evidence>
<feature type="transmembrane region" description="Helical" evidence="7">
    <location>
        <begin position="205"/>
        <end position="225"/>
    </location>
</feature>
<name>A0AAF0EMN9_9BASI</name>
<feature type="transmembrane region" description="Helical" evidence="7">
    <location>
        <begin position="163"/>
        <end position="185"/>
    </location>
</feature>
<dbReference type="GO" id="GO:0008374">
    <property type="term" value="F:O-acyltransferase activity"/>
    <property type="evidence" value="ECO:0007669"/>
    <property type="project" value="TreeGrafter"/>
</dbReference>
<gene>
    <name evidence="8" type="primary">GUP1</name>
    <name evidence="8" type="ORF">MNAN1_003652</name>
</gene>
<dbReference type="EMBL" id="CP119898">
    <property type="protein sequence ID" value="WFD28639.1"/>
    <property type="molecule type" value="Genomic_DNA"/>
</dbReference>
<evidence type="ECO:0000256" key="5">
    <source>
        <dbReference type="ARBA" id="ARBA00023136"/>
    </source>
</evidence>
<evidence type="ECO:0000256" key="2">
    <source>
        <dbReference type="ARBA" id="ARBA00010323"/>
    </source>
</evidence>
<feature type="transmembrane region" description="Helical" evidence="7">
    <location>
        <begin position="338"/>
        <end position="361"/>
    </location>
</feature>
<dbReference type="InterPro" id="IPR051085">
    <property type="entry name" value="MB_O-acyltransferase"/>
</dbReference>
<evidence type="ECO:0000313" key="8">
    <source>
        <dbReference type="EMBL" id="WFD28639.1"/>
    </source>
</evidence>
<evidence type="ECO:0000256" key="7">
    <source>
        <dbReference type="SAM" id="Phobius"/>
    </source>
</evidence>
<feature type="transmembrane region" description="Helical" evidence="7">
    <location>
        <begin position="475"/>
        <end position="496"/>
    </location>
</feature>
<evidence type="ECO:0000256" key="6">
    <source>
        <dbReference type="SAM" id="MobiDB-lite"/>
    </source>
</evidence>
<dbReference type="GO" id="GO:0006506">
    <property type="term" value="P:GPI anchor biosynthetic process"/>
    <property type="evidence" value="ECO:0007669"/>
    <property type="project" value="TreeGrafter"/>
</dbReference>
<keyword evidence="3 7" id="KW-0812">Transmembrane</keyword>
<dbReference type="GO" id="GO:0005783">
    <property type="term" value="C:endoplasmic reticulum"/>
    <property type="evidence" value="ECO:0007669"/>
    <property type="project" value="TreeGrafter"/>
</dbReference>
<dbReference type="Pfam" id="PF03062">
    <property type="entry name" value="MBOAT"/>
    <property type="match status" value="1"/>
</dbReference>
<evidence type="ECO:0000256" key="1">
    <source>
        <dbReference type="ARBA" id="ARBA00004141"/>
    </source>
</evidence>
<dbReference type="PANTHER" id="PTHR13285">
    <property type="entry name" value="ACYLTRANSFERASE"/>
    <property type="match status" value="1"/>
</dbReference>
<dbReference type="PANTHER" id="PTHR13285:SF18">
    <property type="entry name" value="PROTEIN-CYSTEINE N-PALMITOYLTRANSFERASE RASP"/>
    <property type="match status" value="1"/>
</dbReference>
<feature type="region of interest" description="Disordered" evidence="6">
    <location>
        <begin position="10"/>
        <end position="36"/>
    </location>
</feature>
<keyword evidence="5 7" id="KW-0472">Membrane</keyword>
<feature type="transmembrane region" description="Helical" evidence="7">
    <location>
        <begin position="444"/>
        <end position="469"/>
    </location>
</feature>
<feature type="transmembrane region" description="Helical" evidence="7">
    <location>
        <begin position="516"/>
        <end position="541"/>
    </location>
</feature>
<keyword evidence="4 7" id="KW-1133">Transmembrane helix</keyword>